<dbReference type="RefSeq" id="WP_161103691.1">
    <property type="nucleotide sequence ID" value="NZ_JBHLYI010000006.1"/>
</dbReference>
<dbReference type="EMBL" id="WUTW01000002">
    <property type="protein sequence ID" value="MXQ65619.1"/>
    <property type="molecule type" value="Genomic_DNA"/>
</dbReference>
<feature type="transmembrane region" description="Helical" evidence="2">
    <location>
        <begin position="20"/>
        <end position="40"/>
    </location>
</feature>
<evidence type="ECO:0000256" key="2">
    <source>
        <dbReference type="SAM" id="Phobius"/>
    </source>
</evidence>
<dbReference type="PANTHER" id="PTHR34700:SF4">
    <property type="entry name" value="PHAGE-LIKE ELEMENT PBSX PROTEIN XKDP"/>
    <property type="match status" value="1"/>
</dbReference>
<dbReference type="InterPro" id="IPR036779">
    <property type="entry name" value="LysM_dom_sf"/>
</dbReference>
<sequence>MTSTSQRPARSAGIILRGALALLLLGTLLIGIPLALLLLAGSPVPDHVPTVDGVASGLTSRDDGSLFIGAVEIITWLAWGAFALSCLTELAAFLRGRQAPSLPALNGTQRLAAYLIASIAMAFTAASAQAATAATSPAHAAERAPSTEAPAPQAADQKNHDLPTIHVVRPGESLWGIAEEELGDGDRYKEVFNASRDIKQPRGIPKLTNPRLIHPGERLAIPRDEPVKKKPAPHGEHGQKKTKSSGHQSTTDRGEHPADTPTPHASPPAPTPNPPTDAPTPPAAAPASPEVKAVPAEQTDSTVPAAMLYSGLAASGLVGLLAMKRLIQQRRRKPGQRIRMPEAMSDSEWTIRTSETPDVAELLDRSLRTLGKHVCEAGGALPRIRGIKLHDRDIELFLSDDIPAALPTSPFQSAGEGTLVLDPEQVLPADELGEGPAPYPTLVTLGSAGDRSAVLVDLEVVGTIGLVGSPEDTVEVLTAAAVELATSRLADHLDILVVGFVPELPAVLSSGRLKYMSTVADALAHLENHARDVAESLADAELSQARHARATAVAEGAWNPVVLLSVVAFDNDQFAALQALIPGQGALGAMVRVPGEGTATTAGLVLPAASGELVNLPGVAPIALHRVTSPSYEELLDDFTAASDVESIPDPRWRDVPPEPDDHSEHPETHASRPALVLLPALQSSKEPALPQNSATSTPAEPAKTPETSELTESSQENEATEPSQDATATPYIRVLGRIEVQGRDVNDLEPGKRGLLVELAVFLRLGENPSGEQLSRALGGARGAWSASTRVSNVSRLRAWLGKDSDGNNYVPTQRNRQIYSIENIGCDWTDFENLATRGLRALAKGNAEVGEHDLQRAFALVKGRPFASAGPDRYVWAEHIKQEMIAGIVDVAHVLALINLDAGRYAAARTVVTKGLDIEPGSELLYRDWFRAEHQAGNRQGLNDAAERLLRSLHDLGLEMEPETAELLDRYLNNPFQERKSSRPTSL</sequence>
<dbReference type="PANTHER" id="PTHR34700">
    <property type="entry name" value="POTASSIUM BINDING PROTEIN KBP"/>
    <property type="match status" value="1"/>
</dbReference>
<evidence type="ECO:0000256" key="1">
    <source>
        <dbReference type="SAM" id="MobiDB-lite"/>
    </source>
</evidence>
<dbReference type="Gene3D" id="3.10.350.10">
    <property type="entry name" value="LysM domain"/>
    <property type="match status" value="1"/>
</dbReference>
<dbReference type="PROSITE" id="PS51782">
    <property type="entry name" value="LYSM"/>
    <property type="match status" value="1"/>
</dbReference>
<dbReference type="InterPro" id="IPR052196">
    <property type="entry name" value="Bact_Kbp"/>
</dbReference>
<dbReference type="Pfam" id="PF03704">
    <property type="entry name" value="BTAD"/>
    <property type="match status" value="1"/>
</dbReference>
<dbReference type="SUPFAM" id="SSF48452">
    <property type="entry name" value="TPR-like"/>
    <property type="match status" value="1"/>
</dbReference>
<feature type="compositionally biased region" description="Polar residues" evidence="1">
    <location>
        <begin position="686"/>
        <end position="699"/>
    </location>
</feature>
<evidence type="ECO:0000313" key="5">
    <source>
        <dbReference type="Proteomes" id="UP000431901"/>
    </source>
</evidence>
<dbReference type="CDD" id="cd00118">
    <property type="entry name" value="LysM"/>
    <property type="match status" value="1"/>
</dbReference>
<name>A0A6I4W4K8_9ACTN</name>
<accession>A0A6I4W4K8</accession>
<keyword evidence="2" id="KW-0812">Transmembrane</keyword>
<feature type="compositionally biased region" description="Polar residues" evidence="1">
    <location>
        <begin position="706"/>
        <end position="728"/>
    </location>
</feature>
<feature type="domain" description="LysM" evidence="3">
    <location>
        <begin position="164"/>
        <end position="221"/>
    </location>
</feature>
<keyword evidence="2" id="KW-0472">Membrane</keyword>
<proteinExistence type="predicted"/>
<keyword evidence="2" id="KW-1133">Transmembrane helix</keyword>
<feature type="region of interest" description="Disordered" evidence="1">
    <location>
        <begin position="200"/>
        <end position="298"/>
    </location>
</feature>
<feature type="compositionally biased region" description="Basic and acidic residues" evidence="1">
    <location>
        <begin position="214"/>
        <end position="239"/>
    </location>
</feature>
<protein>
    <recommendedName>
        <fullName evidence="3">LysM domain-containing protein</fullName>
    </recommendedName>
</protein>
<organism evidence="4 5">
    <name type="scientific">Actinomadura rayongensis</name>
    <dbReference type="NCBI Taxonomy" id="1429076"/>
    <lineage>
        <taxon>Bacteria</taxon>
        <taxon>Bacillati</taxon>
        <taxon>Actinomycetota</taxon>
        <taxon>Actinomycetes</taxon>
        <taxon>Streptosporangiales</taxon>
        <taxon>Thermomonosporaceae</taxon>
        <taxon>Actinomadura</taxon>
    </lineage>
</organism>
<evidence type="ECO:0000259" key="3">
    <source>
        <dbReference type="PROSITE" id="PS51782"/>
    </source>
</evidence>
<feature type="transmembrane region" description="Helical" evidence="2">
    <location>
        <begin position="111"/>
        <end position="131"/>
    </location>
</feature>
<dbReference type="OrthoDB" id="8444614at2"/>
<dbReference type="SMART" id="SM01043">
    <property type="entry name" value="BTAD"/>
    <property type="match status" value="1"/>
</dbReference>
<dbReference type="InterPro" id="IPR018392">
    <property type="entry name" value="LysM"/>
</dbReference>
<dbReference type="Proteomes" id="UP000431901">
    <property type="component" value="Unassembled WGS sequence"/>
</dbReference>
<dbReference type="Gene3D" id="1.25.40.10">
    <property type="entry name" value="Tetratricopeptide repeat domain"/>
    <property type="match status" value="1"/>
</dbReference>
<dbReference type="AlphaFoldDB" id="A0A6I4W4K8"/>
<reference evidence="4 5" key="1">
    <citation type="submission" date="2019-12" db="EMBL/GenBank/DDBJ databases">
        <title>Nocardia macrotermitis sp. nov. and Nocardia aurantia sp. nov., isolated from the gut of the fungus growing-termite Macrotermes natalensis.</title>
        <authorList>
            <person name="Christine B."/>
            <person name="Rene B."/>
        </authorList>
    </citation>
    <scope>NUCLEOTIDE SEQUENCE [LARGE SCALE GENOMIC DNA]</scope>
    <source>
        <strain evidence="4 5">DSM 102126</strain>
    </source>
</reference>
<dbReference type="InterPro" id="IPR011990">
    <property type="entry name" value="TPR-like_helical_dom_sf"/>
</dbReference>
<feature type="region of interest" description="Disordered" evidence="1">
    <location>
        <begin position="646"/>
        <end position="671"/>
    </location>
</feature>
<evidence type="ECO:0000313" key="4">
    <source>
        <dbReference type="EMBL" id="MXQ65619.1"/>
    </source>
</evidence>
<feature type="region of interest" description="Disordered" evidence="1">
    <location>
        <begin position="136"/>
        <end position="163"/>
    </location>
</feature>
<feature type="region of interest" description="Disordered" evidence="1">
    <location>
        <begin position="686"/>
        <end position="731"/>
    </location>
</feature>
<feature type="compositionally biased region" description="Pro residues" evidence="1">
    <location>
        <begin position="264"/>
        <end position="284"/>
    </location>
</feature>
<keyword evidence="5" id="KW-1185">Reference proteome</keyword>
<feature type="compositionally biased region" description="Basic and acidic residues" evidence="1">
    <location>
        <begin position="649"/>
        <end position="671"/>
    </location>
</feature>
<dbReference type="InterPro" id="IPR005158">
    <property type="entry name" value="BTAD"/>
</dbReference>
<comment type="caution">
    <text evidence="4">The sequence shown here is derived from an EMBL/GenBank/DDBJ whole genome shotgun (WGS) entry which is preliminary data.</text>
</comment>
<gene>
    <name evidence="4" type="ORF">GQ466_16440</name>
</gene>
<feature type="transmembrane region" description="Helical" evidence="2">
    <location>
        <begin position="66"/>
        <end position="90"/>
    </location>
</feature>